<dbReference type="PANTHER" id="PTHR10587">
    <property type="entry name" value="GLYCOSYL TRANSFERASE-RELATED"/>
    <property type="match status" value="1"/>
</dbReference>
<accession>A0A852W1X0</accession>
<keyword evidence="1" id="KW-0479">Metal-binding</keyword>
<dbReference type="RefSeq" id="WP_179761560.1">
    <property type="nucleotide sequence ID" value="NZ_BAAAJZ010000003.1"/>
</dbReference>
<protein>
    <submittedName>
        <fullName evidence="4">Peptidoglycan/xylan/chitin deacetylase (PgdA/CDA1 family)</fullName>
    </submittedName>
</protein>
<dbReference type="InterPro" id="IPR002509">
    <property type="entry name" value="NODB_dom"/>
</dbReference>
<dbReference type="InterPro" id="IPR050248">
    <property type="entry name" value="Polysacc_deacetylase_ArnD"/>
</dbReference>
<reference evidence="4 5" key="1">
    <citation type="submission" date="2020-07" db="EMBL/GenBank/DDBJ databases">
        <title>Sequencing the genomes of 1000 actinobacteria strains.</title>
        <authorList>
            <person name="Klenk H.-P."/>
        </authorList>
    </citation>
    <scope>NUCLEOTIDE SEQUENCE [LARGE SCALE GENOMIC DNA]</scope>
    <source>
        <strain evidence="4 5">DSM 44749</strain>
    </source>
</reference>
<dbReference type="PANTHER" id="PTHR10587:SF133">
    <property type="entry name" value="CHITIN DEACETYLASE 1-RELATED"/>
    <property type="match status" value="1"/>
</dbReference>
<dbReference type="GO" id="GO:0016020">
    <property type="term" value="C:membrane"/>
    <property type="evidence" value="ECO:0007669"/>
    <property type="project" value="TreeGrafter"/>
</dbReference>
<keyword evidence="5" id="KW-1185">Reference proteome</keyword>
<gene>
    <name evidence="4" type="ORF">HDA37_003288</name>
</gene>
<dbReference type="AlphaFoldDB" id="A0A852W1X0"/>
<proteinExistence type="predicted"/>
<dbReference type="GeneID" id="98053016"/>
<sequence>MTDTTALSDESGRAQEPLRLAVTLDDPFMWRGAGFPAGYDPDVVLGRLCDAFERYRVPEVYAFTSTAPVEDHPHWLSALDRWTARGHHVAAHTHSHASLNWTDVPSYVADLDRNLELLEPWLAKAPTRYFRYAFDMWGDTRDKTDRVQTHLARRGLLPAPITHWFYDVQFLVAYLRTLSTGDTEAAAWVRRRFAETAVDALRNQAAAAREVFGRQPPHIALIHGTPIAADAYAEVLAAYAAAGVQFVTLEEAMSDPANQIVPPTVTRYFRNSTQKWAEHAGIGVADTPPRILNDVQRCCPVEGMTESDLLGPALVAAALAVGSEPVATDLDWNPAADA</sequence>
<feature type="domain" description="NodB homology" evidence="3">
    <location>
        <begin position="45"/>
        <end position="137"/>
    </location>
</feature>
<evidence type="ECO:0000313" key="5">
    <source>
        <dbReference type="Proteomes" id="UP000549695"/>
    </source>
</evidence>
<dbReference type="GO" id="GO:0046872">
    <property type="term" value="F:metal ion binding"/>
    <property type="evidence" value="ECO:0007669"/>
    <property type="project" value="UniProtKB-KW"/>
</dbReference>
<evidence type="ECO:0000256" key="2">
    <source>
        <dbReference type="ARBA" id="ARBA00022801"/>
    </source>
</evidence>
<evidence type="ECO:0000313" key="4">
    <source>
        <dbReference type="EMBL" id="NYG03003.1"/>
    </source>
</evidence>
<dbReference type="Pfam" id="PF01522">
    <property type="entry name" value="Polysacc_deac_1"/>
    <property type="match status" value="1"/>
</dbReference>
<dbReference type="GO" id="GO:0016810">
    <property type="term" value="F:hydrolase activity, acting on carbon-nitrogen (but not peptide) bonds"/>
    <property type="evidence" value="ECO:0007669"/>
    <property type="project" value="InterPro"/>
</dbReference>
<dbReference type="Gene3D" id="3.20.20.370">
    <property type="entry name" value="Glycoside hydrolase/deacetylase"/>
    <property type="match status" value="1"/>
</dbReference>
<dbReference type="Proteomes" id="UP000549695">
    <property type="component" value="Unassembled WGS sequence"/>
</dbReference>
<keyword evidence="2" id="KW-0378">Hydrolase</keyword>
<dbReference type="InterPro" id="IPR011330">
    <property type="entry name" value="Glyco_hydro/deAcase_b/a-brl"/>
</dbReference>
<organism evidence="4 5">
    <name type="scientific">Pseudonocardia alni</name>
    <name type="common">Amycolata alni</name>
    <dbReference type="NCBI Taxonomy" id="33907"/>
    <lineage>
        <taxon>Bacteria</taxon>
        <taxon>Bacillati</taxon>
        <taxon>Actinomycetota</taxon>
        <taxon>Actinomycetes</taxon>
        <taxon>Pseudonocardiales</taxon>
        <taxon>Pseudonocardiaceae</taxon>
        <taxon>Pseudonocardia</taxon>
    </lineage>
</organism>
<dbReference type="GO" id="GO:0005975">
    <property type="term" value="P:carbohydrate metabolic process"/>
    <property type="evidence" value="ECO:0007669"/>
    <property type="project" value="InterPro"/>
</dbReference>
<dbReference type="SUPFAM" id="SSF88713">
    <property type="entry name" value="Glycoside hydrolase/deacetylase"/>
    <property type="match status" value="1"/>
</dbReference>
<evidence type="ECO:0000259" key="3">
    <source>
        <dbReference type="Pfam" id="PF01522"/>
    </source>
</evidence>
<comment type="caution">
    <text evidence="4">The sequence shown here is derived from an EMBL/GenBank/DDBJ whole genome shotgun (WGS) entry which is preliminary data.</text>
</comment>
<dbReference type="EMBL" id="JACCCZ010000001">
    <property type="protein sequence ID" value="NYG03003.1"/>
    <property type="molecule type" value="Genomic_DNA"/>
</dbReference>
<evidence type="ECO:0000256" key="1">
    <source>
        <dbReference type="ARBA" id="ARBA00022723"/>
    </source>
</evidence>
<name>A0A852W1X0_PSEA5</name>